<sequence>MLIIEIIILCVIFFALCYLGTGKDEKNLKSYASYPDEVQKRIREADEYQGKFHEANKLVTWFANLVVFLVLFMIFGAFIREKDFTQNFIKLLILGQALNIFDLLVIDLLWWRNSKRIRLTKVPEKELYQNPKKHIEAFFRAIPMYIIVAAVDGYFLTLF</sequence>
<evidence type="ECO:0000313" key="2">
    <source>
        <dbReference type="EMBL" id="UQK58988.1"/>
    </source>
</evidence>
<feature type="transmembrane region" description="Helical" evidence="1">
    <location>
        <begin position="91"/>
        <end position="111"/>
    </location>
</feature>
<dbReference type="AlphaFoldDB" id="A0A9E7IUB7"/>
<protein>
    <submittedName>
        <fullName evidence="2">ABC transporter permease</fullName>
    </submittedName>
</protein>
<organism evidence="2 3">
    <name type="scientific">Fenollaria massiliensis</name>
    <dbReference type="NCBI Taxonomy" id="938288"/>
    <lineage>
        <taxon>Bacteria</taxon>
        <taxon>Bacillati</taxon>
        <taxon>Bacillota</taxon>
        <taxon>Clostridia</taxon>
        <taxon>Eubacteriales</taxon>
        <taxon>Fenollaria</taxon>
    </lineage>
</organism>
<keyword evidence="1" id="KW-0812">Transmembrane</keyword>
<name>A0A9E7IUB7_9FIRM</name>
<dbReference type="EMBL" id="CP096649">
    <property type="protein sequence ID" value="UQK58988.1"/>
    <property type="molecule type" value="Genomic_DNA"/>
</dbReference>
<gene>
    <name evidence="2" type="ORF">M1R53_07020</name>
</gene>
<accession>A0A9E7IUB7</accession>
<dbReference type="Proteomes" id="UP000831151">
    <property type="component" value="Chromosome"/>
</dbReference>
<feature type="transmembrane region" description="Helical" evidence="1">
    <location>
        <begin position="6"/>
        <end position="22"/>
    </location>
</feature>
<reference evidence="2" key="1">
    <citation type="submission" date="2022-04" db="EMBL/GenBank/DDBJ databases">
        <title>Complete genome sequences of Ezakiella coagulans and Fenollaria massiliensis.</title>
        <authorList>
            <person name="France M.T."/>
            <person name="Clifford J."/>
            <person name="Narina S."/>
            <person name="Rutt L."/>
            <person name="Ravel J."/>
        </authorList>
    </citation>
    <scope>NUCLEOTIDE SEQUENCE</scope>
    <source>
        <strain evidence="2">C0061C2</strain>
    </source>
</reference>
<evidence type="ECO:0000256" key="1">
    <source>
        <dbReference type="SAM" id="Phobius"/>
    </source>
</evidence>
<evidence type="ECO:0000313" key="3">
    <source>
        <dbReference type="Proteomes" id="UP000831151"/>
    </source>
</evidence>
<proteinExistence type="predicted"/>
<keyword evidence="1" id="KW-0472">Membrane</keyword>
<keyword evidence="3" id="KW-1185">Reference proteome</keyword>
<feature type="transmembrane region" description="Helical" evidence="1">
    <location>
        <begin position="137"/>
        <end position="156"/>
    </location>
</feature>
<keyword evidence="1" id="KW-1133">Transmembrane helix</keyword>
<feature type="transmembrane region" description="Helical" evidence="1">
    <location>
        <begin position="58"/>
        <end position="79"/>
    </location>
</feature>
<dbReference type="KEGG" id="fms:M1R53_07020"/>
<dbReference type="RefSeq" id="WP_249242517.1">
    <property type="nucleotide sequence ID" value="NZ_CP096649.1"/>
</dbReference>